<keyword evidence="2" id="KW-0479">Metal-binding</keyword>
<dbReference type="InterPro" id="IPR039650">
    <property type="entry name" value="HdrA-like"/>
</dbReference>
<evidence type="ECO:0000256" key="5">
    <source>
        <dbReference type="ARBA" id="ARBA00023014"/>
    </source>
</evidence>
<dbReference type="GO" id="GO:0016491">
    <property type="term" value="F:oxidoreductase activity"/>
    <property type="evidence" value="ECO:0007669"/>
    <property type="project" value="UniProtKB-KW"/>
</dbReference>
<keyword evidence="4" id="KW-0408">Iron</keyword>
<sequence>MSYEVLIVGGGISGALAATAAARLGVRTLVVEQYGFLGGMLTAAGVGPMMTFHAGNKQVIQGLAAELVERLVSRGKSPGHLVDTTGYTDSVTPFDAEALKHELEMMVLESGAELLYHTMLAGATVAESAIQEITVCNKAGLSRLTAQVYIDATGDADLSAWAGVGFDKGRAGDGLSQPMTMNLKLRNVDIPAVRDFIKAHPDEFPRLRGETALIERAPRLSIGGFVKTLQAARDRGEITFEREDLLFFETNLPGEVIVNTARILGCDGTDPWSLSQAEIEGRRQIRELAVFLKTRVPGFANAEIVGSGPAIGVRGSRQIRGLYTLTRQDVLECRPFPDVVAHSGYPLDIHSPDGAGTVSTHLPWGAYYGIPYRCLLNAQTVNLITVGRCISATFEAQAAIRTTPTAGAIGHAGGVAAALAVGQGCRPADLPVASLQAALESQGAFIER</sequence>
<dbReference type="EMBL" id="SLUN01000032">
    <property type="protein sequence ID" value="TCL61778.1"/>
    <property type="molecule type" value="Genomic_DNA"/>
</dbReference>
<dbReference type="Pfam" id="PF12831">
    <property type="entry name" value="FAD_oxidored"/>
    <property type="match status" value="1"/>
</dbReference>
<evidence type="ECO:0000256" key="3">
    <source>
        <dbReference type="ARBA" id="ARBA00023002"/>
    </source>
</evidence>
<dbReference type="AlphaFoldDB" id="A0A4R1R861"/>
<dbReference type="InterPro" id="IPR036188">
    <property type="entry name" value="FAD/NAD-bd_sf"/>
</dbReference>
<dbReference type="Proteomes" id="UP000295008">
    <property type="component" value="Unassembled WGS sequence"/>
</dbReference>
<dbReference type="PANTHER" id="PTHR43498">
    <property type="entry name" value="FERREDOXIN:COB-COM HETERODISULFIDE REDUCTASE SUBUNIT A"/>
    <property type="match status" value="1"/>
</dbReference>
<dbReference type="RefSeq" id="WP_243663049.1">
    <property type="nucleotide sequence ID" value="NZ_SLUN01000032.1"/>
</dbReference>
<keyword evidence="3" id="KW-0560">Oxidoreductase</keyword>
<accession>A0A4R1R861</accession>
<dbReference type="PANTHER" id="PTHR43498:SF1">
    <property type="entry name" value="COB--COM HETERODISULFIDE REDUCTASE IRON-SULFUR SUBUNIT A"/>
    <property type="match status" value="1"/>
</dbReference>
<evidence type="ECO:0000256" key="1">
    <source>
        <dbReference type="ARBA" id="ARBA00022485"/>
    </source>
</evidence>
<name>A0A4R1R861_HYDET</name>
<dbReference type="SUPFAM" id="SSF51905">
    <property type="entry name" value="FAD/NAD(P)-binding domain"/>
    <property type="match status" value="1"/>
</dbReference>
<dbReference type="GO" id="GO:0051539">
    <property type="term" value="F:4 iron, 4 sulfur cluster binding"/>
    <property type="evidence" value="ECO:0007669"/>
    <property type="project" value="UniProtKB-KW"/>
</dbReference>
<dbReference type="Gene3D" id="3.50.50.60">
    <property type="entry name" value="FAD/NAD(P)-binding domain"/>
    <property type="match status" value="1"/>
</dbReference>
<evidence type="ECO:0000256" key="4">
    <source>
        <dbReference type="ARBA" id="ARBA00023004"/>
    </source>
</evidence>
<proteinExistence type="predicted"/>
<dbReference type="GO" id="GO:0046872">
    <property type="term" value="F:metal ion binding"/>
    <property type="evidence" value="ECO:0007669"/>
    <property type="project" value="UniProtKB-KW"/>
</dbReference>
<evidence type="ECO:0000313" key="6">
    <source>
        <dbReference type="EMBL" id="TCL61778.1"/>
    </source>
</evidence>
<evidence type="ECO:0000256" key="2">
    <source>
        <dbReference type="ARBA" id="ARBA00022723"/>
    </source>
</evidence>
<keyword evidence="7" id="KW-1185">Reference proteome</keyword>
<keyword evidence="1" id="KW-0004">4Fe-4S</keyword>
<organism evidence="6 7">
    <name type="scientific">Hydrogenispora ethanolica</name>
    <dbReference type="NCBI Taxonomy" id="1082276"/>
    <lineage>
        <taxon>Bacteria</taxon>
        <taxon>Bacillati</taxon>
        <taxon>Bacillota</taxon>
        <taxon>Hydrogenispora</taxon>
    </lineage>
</organism>
<comment type="caution">
    <text evidence="6">The sequence shown here is derived from an EMBL/GenBank/DDBJ whole genome shotgun (WGS) entry which is preliminary data.</text>
</comment>
<gene>
    <name evidence="6" type="ORF">EDC14_103211</name>
</gene>
<evidence type="ECO:0000313" key="7">
    <source>
        <dbReference type="Proteomes" id="UP000295008"/>
    </source>
</evidence>
<reference evidence="6 7" key="1">
    <citation type="submission" date="2019-03" db="EMBL/GenBank/DDBJ databases">
        <title>Genomic Encyclopedia of Type Strains, Phase IV (KMG-IV): sequencing the most valuable type-strain genomes for metagenomic binning, comparative biology and taxonomic classification.</title>
        <authorList>
            <person name="Goeker M."/>
        </authorList>
    </citation>
    <scope>NUCLEOTIDE SEQUENCE [LARGE SCALE GENOMIC DNA]</scope>
    <source>
        <strain evidence="6 7">LX-B</strain>
    </source>
</reference>
<protein>
    <submittedName>
        <fullName evidence="6">FAD dependent oxidoreductase</fullName>
    </submittedName>
</protein>
<keyword evidence="5" id="KW-0411">Iron-sulfur</keyword>